<dbReference type="InterPro" id="IPR003661">
    <property type="entry name" value="HisK_dim/P_dom"/>
</dbReference>
<keyword evidence="9" id="KW-0902">Two-component regulatory system</keyword>
<dbReference type="SMART" id="SM00388">
    <property type="entry name" value="HisKA"/>
    <property type="match status" value="1"/>
</dbReference>
<dbReference type="SUPFAM" id="SSF55874">
    <property type="entry name" value="ATPase domain of HSP90 chaperone/DNA topoisomerase II/histidine kinase"/>
    <property type="match status" value="1"/>
</dbReference>
<dbReference type="SMART" id="SM00387">
    <property type="entry name" value="HATPase_c"/>
    <property type="match status" value="1"/>
</dbReference>
<keyword evidence="5" id="KW-0808">Transferase</keyword>
<feature type="transmembrane region" description="Helical" evidence="10">
    <location>
        <begin position="12"/>
        <end position="35"/>
    </location>
</feature>
<proteinExistence type="predicted"/>
<dbReference type="InterPro" id="IPR036097">
    <property type="entry name" value="HisK_dim/P_sf"/>
</dbReference>
<accession>A0ABX3ETF9</accession>
<comment type="subcellular location">
    <subcellularLocation>
        <location evidence="2">Membrane</location>
    </subcellularLocation>
</comment>
<dbReference type="PROSITE" id="PS50109">
    <property type="entry name" value="HIS_KIN"/>
    <property type="match status" value="1"/>
</dbReference>
<sequence>MNIKKRFILQYIRQLLFIGVLLFVLFLGTFTLSIVKLERLDQQLDSIQPSLPVLTDSITHHDGKIQFDPKLLAEVREQGGWLQVIDKAGETIAAYHTPADVPERYTPGELMSYWKAEKDFPYGLYAWIQELDGQTYTLLYGVKNDIAMLKKNLLQQVTWRAGKIEVNESFKQQLNDIHGWIELLDGNGKVLGGYGQRGEAPDHYSLQDLMLRNQYPERYGMQSFTVYDSAAGSTWVIHAPLSTTVASWVNGDTYKEDITVFFWRSAALLVMILILFLLLALWYGHRFGTPILHMIDWLHSLAKGELREPTSPNSNGMPLSRKQSGHLKERFRVHAELIESLAHLTETLQKNEHIRKQLEITREDWIAGVSHDLKTPLSSIMGYAHLMESRTYEWSQAEIREFAAIMREKSTYMDEMINDLTLTYRLKNDAFAFEFIPTDMNEFIDQTIQKWKQHPQFANVPIHYKASEAPITYPIDARYFRRALENLLANAALHNPEGTWINVSIVKNNVSQFVIQIQDNGVGIDKKTKELLFERYYRGTNTDELIQGTGLGMAISKQLVIQHRGQIEIESQLGTGTTISLVFSTTRE</sequence>
<keyword evidence="8" id="KW-0067">ATP-binding</keyword>
<evidence type="ECO:0000256" key="1">
    <source>
        <dbReference type="ARBA" id="ARBA00000085"/>
    </source>
</evidence>
<name>A0ABX3ETF9_9BACL</name>
<evidence type="ECO:0000256" key="8">
    <source>
        <dbReference type="ARBA" id="ARBA00022840"/>
    </source>
</evidence>
<keyword evidence="10" id="KW-1133">Transmembrane helix</keyword>
<reference evidence="12 13" key="1">
    <citation type="submission" date="2016-03" db="EMBL/GenBank/DDBJ databases">
        <authorList>
            <person name="Sant'Anna F.H."/>
            <person name="Ambrosini A."/>
            <person name="Souza R."/>
            <person name="Bach E."/>
            <person name="Fernandes G."/>
            <person name="Balsanelli E."/>
            <person name="Baura V.A."/>
            <person name="Souza E.M."/>
            <person name="Passaglia L."/>
        </authorList>
    </citation>
    <scope>NUCLEOTIDE SEQUENCE [LARGE SCALE GENOMIC DNA]</scope>
    <source>
        <strain evidence="12 13">P26E</strain>
    </source>
</reference>
<feature type="domain" description="Histidine kinase" evidence="11">
    <location>
        <begin position="368"/>
        <end position="587"/>
    </location>
</feature>
<gene>
    <name evidence="12" type="ORF">A3844_10780</name>
</gene>
<dbReference type="InterPro" id="IPR003594">
    <property type="entry name" value="HATPase_dom"/>
</dbReference>
<dbReference type="PANTHER" id="PTHR45453">
    <property type="entry name" value="PHOSPHATE REGULON SENSOR PROTEIN PHOR"/>
    <property type="match status" value="1"/>
</dbReference>
<evidence type="ECO:0000256" key="10">
    <source>
        <dbReference type="SAM" id="Phobius"/>
    </source>
</evidence>
<dbReference type="Proteomes" id="UP000186058">
    <property type="component" value="Unassembled WGS sequence"/>
</dbReference>
<dbReference type="EC" id="2.7.13.3" evidence="3"/>
<dbReference type="CDD" id="cd00082">
    <property type="entry name" value="HisKA"/>
    <property type="match status" value="1"/>
</dbReference>
<dbReference type="InterPro" id="IPR036890">
    <property type="entry name" value="HATPase_C_sf"/>
</dbReference>
<dbReference type="PRINTS" id="PR00344">
    <property type="entry name" value="BCTRLSENSOR"/>
</dbReference>
<dbReference type="SUPFAM" id="SSF47384">
    <property type="entry name" value="Homodimeric domain of signal transducing histidine kinase"/>
    <property type="match status" value="1"/>
</dbReference>
<comment type="catalytic activity">
    <reaction evidence="1">
        <text>ATP + protein L-histidine = ADP + protein N-phospho-L-histidine.</text>
        <dbReference type="EC" id="2.7.13.3"/>
    </reaction>
</comment>
<dbReference type="InterPro" id="IPR005467">
    <property type="entry name" value="His_kinase_dom"/>
</dbReference>
<keyword evidence="7" id="KW-0418">Kinase</keyword>
<keyword evidence="10" id="KW-0472">Membrane</keyword>
<dbReference type="Pfam" id="PF02518">
    <property type="entry name" value="HATPase_c"/>
    <property type="match status" value="1"/>
</dbReference>
<keyword evidence="13" id="KW-1185">Reference proteome</keyword>
<organism evidence="12 13">
    <name type="scientific">Paenibacillus helianthi</name>
    <dbReference type="NCBI Taxonomy" id="1349432"/>
    <lineage>
        <taxon>Bacteria</taxon>
        <taxon>Bacillati</taxon>
        <taxon>Bacillota</taxon>
        <taxon>Bacilli</taxon>
        <taxon>Bacillales</taxon>
        <taxon>Paenibacillaceae</taxon>
        <taxon>Paenibacillus</taxon>
    </lineage>
</organism>
<dbReference type="Gene3D" id="3.30.565.10">
    <property type="entry name" value="Histidine kinase-like ATPase, C-terminal domain"/>
    <property type="match status" value="1"/>
</dbReference>
<evidence type="ECO:0000256" key="7">
    <source>
        <dbReference type="ARBA" id="ARBA00022777"/>
    </source>
</evidence>
<evidence type="ECO:0000259" key="11">
    <source>
        <dbReference type="PROSITE" id="PS50109"/>
    </source>
</evidence>
<evidence type="ECO:0000256" key="6">
    <source>
        <dbReference type="ARBA" id="ARBA00022741"/>
    </source>
</evidence>
<feature type="transmembrane region" description="Helical" evidence="10">
    <location>
        <begin position="261"/>
        <end position="284"/>
    </location>
</feature>
<protein>
    <recommendedName>
        <fullName evidence="3">histidine kinase</fullName>
        <ecNumber evidence="3">2.7.13.3</ecNumber>
    </recommendedName>
</protein>
<dbReference type="InterPro" id="IPR004358">
    <property type="entry name" value="Sig_transdc_His_kin-like_C"/>
</dbReference>
<dbReference type="Pfam" id="PF00512">
    <property type="entry name" value="HisKA"/>
    <property type="match status" value="1"/>
</dbReference>
<comment type="caution">
    <text evidence="12">The sequence shown here is derived from an EMBL/GenBank/DDBJ whole genome shotgun (WGS) entry which is preliminary data.</text>
</comment>
<dbReference type="EMBL" id="LVWI01000035">
    <property type="protein sequence ID" value="OKP87536.1"/>
    <property type="molecule type" value="Genomic_DNA"/>
</dbReference>
<dbReference type="CDD" id="cd00075">
    <property type="entry name" value="HATPase"/>
    <property type="match status" value="1"/>
</dbReference>
<keyword evidence="4" id="KW-0597">Phosphoprotein</keyword>
<evidence type="ECO:0000256" key="5">
    <source>
        <dbReference type="ARBA" id="ARBA00022679"/>
    </source>
</evidence>
<dbReference type="InterPro" id="IPR050351">
    <property type="entry name" value="BphY/WalK/GraS-like"/>
</dbReference>
<evidence type="ECO:0000256" key="9">
    <source>
        <dbReference type="ARBA" id="ARBA00023012"/>
    </source>
</evidence>
<keyword evidence="6" id="KW-0547">Nucleotide-binding</keyword>
<evidence type="ECO:0000256" key="4">
    <source>
        <dbReference type="ARBA" id="ARBA00022553"/>
    </source>
</evidence>
<evidence type="ECO:0000256" key="2">
    <source>
        <dbReference type="ARBA" id="ARBA00004370"/>
    </source>
</evidence>
<dbReference type="Gene3D" id="1.10.287.130">
    <property type="match status" value="1"/>
</dbReference>
<keyword evidence="10" id="KW-0812">Transmembrane</keyword>
<evidence type="ECO:0000313" key="13">
    <source>
        <dbReference type="Proteomes" id="UP000186058"/>
    </source>
</evidence>
<evidence type="ECO:0000256" key="3">
    <source>
        <dbReference type="ARBA" id="ARBA00012438"/>
    </source>
</evidence>
<evidence type="ECO:0000313" key="12">
    <source>
        <dbReference type="EMBL" id="OKP87536.1"/>
    </source>
</evidence>
<dbReference type="PANTHER" id="PTHR45453:SF1">
    <property type="entry name" value="PHOSPHATE REGULON SENSOR PROTEIN PHOR"/>
    <property type="match status" value="1"/>
</dbReference>